<evidence type="ECO:0000259" key="6">
    <source>
        <dbReference type="Pfam" id="PF05175"/>
    </source>
</evidence>
<dbReference type="Gene3D" id="3.40.50.150">
    <property type="entry name" value="Vaccinia Virus protein VP39"/>
    <property type="match status" value="1"/>
</dbReference>
<dbReference type="InterPro" id="IPR004556">
    <property type="entry name" value="HemK-like"/>
</dbReference>
<feature type="binding site" evidence="5">
    <location>
        <position position="192"/>
    </location>
    <ligand>
        <name>S-adenosyl-L-methionine</name>
        <dbReference type="ChEBI" id="CHEBI:59789"/>
    </ligand>
</feature>
<dbReference type="EC" id="2.1.1.297" evidence="5"/>
<dbReference type="GO" id="GO:0003676">
    <property type="term" value="F:nucleic acid binding"/>
    <property type="evidence" value="ECO:0007669"/>
    <property type="project" value="InterPro"/>
</dbReference>
<dbReference type="AlphaFoldDB" id="A0A160ISG5"/>
<protein>
    <recommendedName>
        <fullName evidence="5">Release factor glutamine methyltransferase</fullName>
        <shortName evidence="5">RF MTase</shortName>
        <ecNumber evidence="5">2.1.1.297</ecNumber>
    </recommendedName>
    <alternativeName>
        <fullName evidence="5">N5-glutamine methyltransferase PrmC</fullName>
    </alternativeName>
    <alternativeName>
        <fullName evidence="5">Protein-(glutamine-N5) MTase PrmC</fullName>
    </alternativeName>
    <alternativeName>
        <fullName evidence="5">Protein-glutamine N-methyltransferase PrmC</fullName>
    </alternativeName>
</protein>
<dbReference type="InterPro" id="IPR019874">
    <property type="entry name" value="RF_methyltr_PrmC"/>
</dbReference>
<comment type="catalytic activity">
    <reaction evidence="4 5">
        <text>L-glutaminyl-[peptide chain release factor] + S-adenosyl-L-methionine = N(5)-methyl-L-glutaminyl-[peptide chain release factor] + S-adenosyl-L-homocysteine + H(+)</text>
        <dbReference type="Rhea" id="RHEA:42896"/>
        <dbReference type="Rhea" id="RHEA-COMP:10271"/>
        <dbReference type="Rhea" id="RHEA-COMP:10272"/>
        <dbReference type="ChEBI" id="CHEBI:15378"/>
        <dbReference type="ChEBI" id="CHEBI:30011"/>
        <dbReference type="ChEBI" id="CHEBI:57856"/>
        <dbReference type="ChEBI" id="CHEBI:59789"/>
        <dbReference type="ChEBI" id="CHEBI:61891"/>
        <dbReference type="EC" id="2.1.1.297"/>
    </reaction>
</comment>
<keyword evidence="3 5" id="KW-0949">S-adenosyl-L-methionine</keyword>
<reference evidence="8 9" key="1">
    <citation type="submission" date="2016-04" db="EMBL/GenBank/DDBJ databases">
        <title>Complete genome sequence of Fictibacillus phosphorivorans G25-29, a strain toxic to nematodes.</title>
        <authorList>
            <person name="Zheng Z."/>
        </authorList>
    </citation>
    <scope>NUCLEOTIDE SEQUENCE [LARGE SCALE GENOMIC DNA]</scope>
    <source>
        <strain evidence="8 9">G25-29</strain>
    </source>
</reference>
<feature type="binding site" evidence="5">
    <location>
        <begin position="192"/>
        <end position="195"/>
    </location>
    <ligand>
        <name>substrate</name>
    </ligand>
</feature>
<feature type="domain" description="Methyltransferase small" evidence="6">
    <location>
        <begin position="108"/>
        <end position="210"/>
    </location>
</feature>
<dbReference type="Pfam" id="PF05175">
    <property type="entry name" value="MTS"/>
    <property type="match status" value="1"/>
</dbReference>
<dbReference type="Pfam" id="PF17827">
    <property type="entry name" value="PrmC_N"/>
    <property type="match status" value="1"/>
</dbReference>
<gene>
    <name evidence="5" type="primary">prmC</name>
    <name evidence="8" type="ORF">ABE65_020180</name>
</gene>
<dbReference type="CDD" id="cd02440">
    <property type="entry name" value="AdoMet_MTases"/>
    <property type="match status" value="1"/>
</dbReference>
<organism evidence="8 9">
    <name type="scientific">Fictibacillus phosphorivorans</name>
    <dbReference type="NCBI Taxonomy" id="1221500"/>
    <lineage>
        <taxon>Bacteria</taxon>
        <taxon>Bacillati</taxon>
        <taxon>Bacillota</taxon>
        <taxon>Bacilli</taxon>
        <taxon>Bacillales</taxon>
        <taxon>Fictibacillaceae</taxon>
        <taxon>Fictibacillus</taxon>
    </lineage>
</organism>
<dbReference type="EMBL" id="CP015378">
    <property type="protein sequence ID" value="ANC78992.1"/>
    <property type="molecule type" value="Genomic_DNA"/>
</dbReference>
<evidence type="ECO:0000259" key="7">
    <source>
        <dbReference type="Pfam" id="PF17827"/>
    </source>
</evidence>
<accession>A0A160ISG5</accession>
<evidence type="ECO:0000313" key="8">
    <source>
        <dbReference type="EMBL" id="ANC78992.1"/>
    </source>
</evidence>
<feature type="binding site" evidence="5">
    <location>
        <begin position="125"/>
        <end position="129"/>
    </location>
    <ligand>
        <name>S-adenosyl-L-methionine</name>
        <dbReference type="ChEBI" id="CHEBI:59789"/>
    </ligand>
</feature>
<evidence type="ECO:0000256" key="1">
    <source>
        <dbReference type="ARBA" id="ARBA00022603"/>
    </source>
</evidence>
<feature type="domain" description="Release factor glutamine methyltransferase N-terminal" evidence="7">
    <location>
        <begin position="7"/>
        <end position="76"/>
    </location>
</feature>
<dbReference type="SUPFAM" id="SSF53335">
    <property type="entry name" value="S-adenosyl-L-methionine-dependent methyltransferases"/>
    <property type="match status" value="1"/>
</dbReference>
<evidence type="ECO:0000256" key="3">
    <source>
        <dbReference type="ARBA" id="ARBA00022691"/>
    </source>
</evidence>
<dbReference type="RefSeq" id="WP_066399004.1">
    <property type="nucleotide sequence ID" value="NZ_CP015378.1"/>
</dbReference>
<proteinExistence type="inferred from homology"/>
<dbReference type="InterPro" id="IPR007848">
    <property type="entry name" value="Small_mtfrase_dom"/>
</dbReference>
<dbReference type="KEGG" id="fpn:ABE65_020180"/>
<dbReference type="Gene3D" id="1.10.8.10">
    <property type="entry name" value="DNA helicase RuvA subunit, C-terminal domain"/>
    <property type="match status" value="1"/>
</dbReference>
<evidence type="ECO:0000256" key="2">
    <source>
        <dbReference type="ARBA" id="ARBA00022679"/>
    </source>
</evidence>
<dbReference type="GO" id="GO:0102559">
    <property type="term" value="F:peptide chain release factor N(5)-glutamine methyltransferase activity"/>
    <property type="evidence" value="ECO:0007669"/>
    <property type="project" value="UniProtKB-EC"/>
</dbReference>
<dbReference type="GO" id="GO:0032259">
    <property type="term" value="P:methylation"/>
    <property type="evidence" value="ECO:0007669"/>
    <property type="project" value="UniProtKB-KW"/>
</dbReference>
<dbReference type="InterPro" id="IPR002052">
    <property type="entry name" value="DNA_methylase_N6_adenine_CS"/>
</dbReference>
<evidence type="ECO:0000313" key="9">
    <source>
        <dbReference type="Proteomes" id="UP000076623"/>
    </source>
</evidence>
<comment type="caution">
    <text evidence="5">Lacks conserved residue(s) required for the propagation of feature annotation.</text>
</comment>
<dbReference type="PANTHER" id="PTHR18895">
    <property type="entry name" value="HEMK METHYLTRANSFERASE"/>
    <property type="match status" value="1"/>
</dbReference>
<comment type="function">
    <text evidence="5">Methylates the class 1 translation termination release factors RF1/PrfA and RF2/PrfB on the glutamine residue of the universally conserved GGQ motif.</text>
</comment>
<dbReference type="NCBIfam" id="TIGR03534">
    <property type="entry name" value="RF_mod_PrmC"/>
    <property type="match status" value="1"/>
</dbReference>
<dbReference type="InterPro" id="IPR040758">
    <property type="entry name" value="PrmC_N"/>
</dbReference>
<dbReference type="PANTHER" id="PTHR18895:SF74">
    <property type="entry name" value="MTRF1L RELEASE FACTOR GLUTAMINE METHYLTRANSFERASE"/>
    <property type="match status" value="1"/>
</dbReference>
<comment type="similarity">
    <text evidence="5">Belongs to the protein N5-glutamine methyltransferase family. PrmC subfamily.</text>
</comment>
<name>A0A160ISG5_9BACL</name>
<dbReference type="STRING" id="1221500.ABE65_020180"/>
<feature type="binding site" evidence="5">
    <location>
        <position position="148"/>
    </location>
    <ligand>
        <name>S-adenosyl-L-methionine</name>
        <dbReference type="ChEBI" id="CHEBI:59789"/>
    </ligand>
</feature>
<keyword evidence="9" id="KW-1185">Reference proteome</keyword>
<evidence type="ECO:0000256" key="5">
    <source>
        <dbReference type="HAMAP-Rule" id="MF_02126"/>
    </source>
</evidence>
<dbReference type="PROSITE" id="PS00092">
    <property type="entry name" value="N6_MTASE"/>
    <property type="match status" value="1"/>
</dbReference>
<evidence type="ECO:0000256" key="4">
    <source>
        <dbReference type="ARBA" id="ARBA00048391"/>
    </source>
</evidence>
<keyword evidence="1 5" id="KW-0489">Methyltransferase</keyword>
<sequence length="288" mass="31879">MSTKVHEALAWASSFLAENGRESFAAEILMRHVLGDVNRTEMLMRLHDVMSEENELQLKAAVARHVEGEPVQYITGQEEFYGRTFSVNEEVLIPRPETEELVEHTLTLISEHFSDDETVEVADIGTGSGAISISLALENNRLNVYTVDIAEESIEVAKGNADQLGAEVTFLHGDLLQPFISRGKKLDVVVSNPPYIPDHKIAVLETIVKDREPMRALSGGEDGYVFYRRFMEELPLVLKEKAIVGFEVGAGQGETVAGMLRVTFPGADVYVKEDISGKDRMVFAILGK</sequence>
<keyword evidence="2 5" id="KW-0808">Transferase</keyword>
<dbReference type="HAMAP" id="MF_02126">
    <property type="entry name" value="RF_methyltr_PrmC"/>
    <property type="match status" value="1"/>
</dbReference>
<dbReference type="Proteomes" id="UP000076623">
    <property type="component" value="Chromosome"/>
</dbReference>
<dbReference type="NCBIfam" id="TIGR00536">
    <property type="entry name" value="hemK_fam"/>
    <property type="match status" value="1"/>
</dbReference>
<dbReference type="InterPro" id="IPR050320">
    <property type="entry name" value="N5-glutamine_MTase"/>
</dbReference>
<dbReference type="InterPro" id="IPR029063">
    <property type="entry name" value="SAM-dependent_MTases_sf"/>
</dbReference>